<keyword evidence="7 8" id="KW-0807">Transducer</keyword>
<dbReference type="GO" id="GO:0004930">
    <property type="term" value="F:G protein-coupled receptor activity"/>
    <property type="evidence" value="ECO:0007669"/>
    <property type="project" value="UniProtKB-KW"/>
</dbReference>
<evidence type="ECO:0000259" key="10">
    <source>
        <dbReference type="PROSITE" id="PS50262"/>
    </source>
</evidence>
<keyword evidence="3 9" id="KW-1133">Transmembrane helix</keyword>
<keyword evidence="12" id="KW-1185">Reference proteome</keyword>
<dbReference type="OrthoDB" id="9990906at2759"/>
<evidence type="ECO:0000256" key="2">
    <source>
        <dbReference type="ARBA" id="ARBA00022692"/>
    </source>
</evidence>
<keyword evidence="5 9" id="KW-0472">Membrane</keyword>
<evidence type="ECO:0000313" key="12">
    <source>
        <dbReference type="Proteomes" id="UP000507470"/>
    </source>
</evidence>
<dbReference type="PANTHER" id="PTHR24243:SF230">
    <property type="entry name" value="G-PROTEIN COUPLED RECEPTORS FAMILY 1 PROFILE DOMAIN-CONTAINING PROTEIN"/>
    <property type="match status" value="1"/>
</dbReference>
<feature type="transmembrane region" description="Helical" evidence="9">
    <location>
        <begin position="225"/>
        <end position="251"/>
    </location>
</feature>
<evidence type="ECO:0000256" key="5">
    <source>
        <dbReference type="ARBA" id="ARBA00023136"/>
    </source>
</evidence>
<gene>
    <name evidence="11" type="ORF">MCOR_3905</name>
</gene>
<evidence type="ECO:0000256" key="4">
    <source>
        <dbReference type="ARBA" id="ARBA00023040"/>
    </source>
</evidence>
<protein>
    <submittedName>
        <fullName evidence="11">TRHR</fullName>
    </submittedName>
</protein>
<feature type="transmembrane region" description="Helical" evidence="9">
    <location>
        <begin position="137"/>
        <end position="162"/>
    </location>
</feature>
<evidence type="ECO:0000256" key="8">
    <source>
        <dbReference type="RuleBase" id="RU000688"/>
    </source>
</evidence>
<dbReference type="Gene3D" id="1.20.1070.10">
    <property type="entry name" value="Rhodopsin 7-helix transmembrane proteins"/>
    <property type="match status" value="1"/>
</dbReference>
<sequence length="385" mass="44242">MVDGDNYIHNLLSDFIKDIKINQSDYLSCGNGSNLTCDDQWNPSRGLGQRSIGSDVFTYFTPVIFAVGITGNTISLLVFLTKNMRKLSASVYLAALSTADIMALIFYVLVEWIRKGIPVGSGQVTAPFLESNGVCQIILFMSYSFRFLSAWLVACFTLERYVGVCHPLKRKDVCNLRSSKRIVFFAMIVSFVIASFRPWLSEVLYVGPNNVPSCTRRLEHTYLSFIYDCIFVVCITFLPFLIITILNTLIIRKLIIRNKRHRQVKIITEESIIRLEFTIILITISVCFIAFNTPYAIVWFKHSLQISSMRMEDSVYVPTNQNLLIFTKTIFFLNYCINFFLYSITGAYFREELKMLFRYKSKVYQSYHKCPLPNSPATTPQSWVA</sequence>
<dbReference type="CDD" id="cd14978">
    <property type="entry name" value="7tmA_FMRFamide_R-like"/>
    <property type="match status" value="1"/>
</dbReference>
<evidence type="ECO:0000313" key="11">
    <source>
        <dbReference type="EMBL" id="CAC5361986.1"/>
    </source>
</evidence>
<evidence type="ECO:0000256" key="9">
    <source>
        <dbReference type="SAM" id="Phobius"/>
    </source>
</evidence>
<dbReference type="EMBL" id="CACVKT020000721">
    <property type="protein sequence ID" value="CAC5361986.1"/>
    <property type="molecule type" value="Genomic_DNA"/>
</dbReference>
<dbReference type="InterPro" id="IPR000276">
    <property type="entry name" value="GPCR_Rhodpsn"/>
</dbReference>
<accession>A0A6J8A6N7</accession>
<dbReference type="PANTHER" id="PTHR24243">
    <property type="entry name" value="G-PROTEIN COUPLED RECEPTOR"/>
    <property type="match status" value="1"/>
</dbReference>
<feature type="transmembrane region" description="Helical" evidence="9">
    <location>
        <begin position="272"/>
        <end position="291"/>
    </location>
</feature>
<evidence type="ECO:0000256" key="1">
    <source>
        <dbReference type="ARBA" id="ARBA00004141"/>
    </source>
</evidence>
<evidence type="ECO:0000256" key="7">
    <source>
        <dbReference type="ARBA" id="ARBA00023224"/>
    </source>
</evidence>
<dbReference type="PROSITE" id="PS00237">
    <property type="entry name" value="G_PROTEIN_RECEP_F1_1"/>
    <property type="match status" value="1"/>
</dbReference>
<keyword evidence="2 8" id="KW-0812">Transmembrane</keyword>
<feature type="transmembrane region" description="Helical" evidence="9">
    <location>
        <begin position="56"/>
        <end position="79"/>
    </location>
</feature>
<keyword evidence="6 8" id="KW-0675">Receptor</keyword>
<reference evidence="11 12" key="1">
    <citation type="submission" date="2020-06" db="EMBL/GenBank/DDBJ databases">
        <authorList>
            <person name="Li R."/>
            <person name="Bekaert M."/>
        </authorList>
    </citation>
    <scope>NUCLEOTIDE SEQUENCE [LARGE SCALE GENOMIC DNA]</scope>
    <source>
        <strain evidence="12">wild</strain>
    </source>
</reference>
<feature type="transmembrane region" description="Helical" evidence="9">
    <location>
        <begin position="91"/>
        <end position="110"/>
    </location>
</feature>
<proteinExistence type="inferred from homology"/>
<dbReference type="SUPFAM" id="SSF81321">
    <property type="entry name" value="Family A G protein-coupled receptor-like"/>
    <property type="match status" value="1"/>
</dbReference>
<dbReference type="PROSITE" id="PS50262">
    <property type="entry name" value="G_PROTEIN_RECEP_F1_2"/>
    <property type="match status" value="1"/>
</dbReference>
<feature type="transmembrane region" description="Helical" evidence="9">
    <location>
        <begin position="182"/>
        <end position="200"/>
    </location>
</feature>
<dbReference type="PRINTS" id="PR00237">
    <property type="entry name" value="GPCRRHODOPSN"/>
</dbReference>
<feature type="domain" description="G-protein coupled receptors family 1 profile" evidence="10">
    <location>
        <begin position="71"/>
        <end position="342"/>
    </location>
</feature>
<comment type="similarity">
    <text evidence="8">Belongs to the G-protein coupled receptor 1 family.</text>
</comment>
<organism evidence="11 12">
    <name type="scientific">Mytilus coruscus</name>
    <name type="common">Sea mussel</name>
    <dbReference type="NCBI Taxonomy" id="42192"/>
    <lineage>
        <taxon>Eukaryota</taxon>
        <taxon>Metazoa</taxon>
        <taxon>Spiralia</taxon>
        <taxon>Lophotrochozoa</taxon>
        <taxon>Mollusca</taxon>
        <taxon>Bivalvia</taxon>
        <taxon>Autobranchia</taxon>
        <taxon>Pteriomorphia</taxon>
        <taxon>Mytilida</taxon>
        <taxon>Mytiloidea</taxon>
        <taxon>Mytilidae</taxon>
        <taxon>Mytilinae</taxon>
        <taxon>Mytilus</taxon>
    </lineage>
</organism>
<evidence type="ECO:0000256" key="6">
    <source>
        <dbReference type="ARBA" id="ARBA00023170"/>
    </source>
</evidence>
<dbReference type="GO" id="GO:0005886">
    <property type="term" value="C:plasma membrane"/>
    <property type="evidence" value="ECO:0007669"/>
    <property type="project" value="TreeGrafter"/>
</dbReference>
<dbReference type="InterPro" id="IPR017452">
    <property type="entry name" value="GPCR_Rhodpsn_7TM"/>
</dbReference>
<keyword evidence="4 8" id="KW-0297">G-protein coupled receptor</keyword>
<feature type="transmembrane region" description="Helical" evidence="9">
    <location>
        <begin position="330"/>
        <end position="349"/>
    </location>
</feature>
<evidence type="ECO:0000256" key="3">
    <source>
        <dbReference type="ARBA" id="ARBA00022989"/>
    </source>
</evidence>
<dbReference type="Proteomes" id="UP000507470">
    <property type="component" value="Unassembled WGS sequence"/>
</dbReference>
<dbReference type="Pfam" id="PF00001">
    <property type="entry name" value="7tm_1"/>
    <property type="match status" value="1"/>
</dbReference>
<name>A0A6J8A6N7_MYTCO</name>
<dbReference type="AlphaFoldDB" id="A0A6J8A6N7"/>
<comment type="subcellular location">
    <subcellularLocation>
        <location evidence="1">Membrane</location>
        <topology evidence="1">Multi-pass membrane protein</topology>
    </subcellularLocation>
</comment>